<dbReference type="AlphaFoldDB" id="A0A5J4RR29"/>
<name>A0A5J4RR29_9EUKA</name>
<dbReference type="InterPro" id="IPR017853">
    <property type="entry name" value="GH"/>
</dbReference>
<reference evidence="1 2" key="1">
    <citation type="submission" date="2019-03" db="EMBL/GenBank/DDBJ databases">
        <title>Single cell metagenomics reveals metabolic interactions within the superorganism composed of flagellate Streblomastix strix and complex community of Bacteroidetes bacteria on its surface.</title>
        <authorList>
            <person name="Treitli S.C."/>
            <person name="Kolisko M."/>
            <person name="Husnik F."/>
            <person name="Keeling P."/>
            <person name="Hampl V."/>
        </authorList>
    </citation>
    <scope>NUCLEOTIDE SEQUENCE [LARGE SCALE GENOMIC DNA]</scope>
    <source>
        <strain evidence="1">ST1C</strain>
    </source>
</reference>
<protein>
    <submittedName>
        <fullName evidence="1">Uncharacterized protein</fullName>
    </submittedName>
</protein>
<dbReference type="GO" id="GO:0016161">
    <property type="term" value="F:beta-amylase activity"/>
    <property type="evidence" value="ECO:0007669"/>
    <property type="project" value="UniProtKB-EC"/>
</dbReference>
<sequence length="69" mass="8107">MQYGRFFLDWYSGLLIEHGKKILKEAVKIFRINADSKAFIGGHQARVMQQKQQLDIMLGLRTKKVDIQR</sequence>
<dbReference type="EMBL" id="SNRW01041652">
    <property type="protein sequence ID" value="KAA6336179.1"/>
    <property type="molecule type" value="Genomic_DNA"/>
</dbReference>
<proteinExistence type="predicted"/>
<accession>A0A5J4RR29</accession>
<evidence type="ECO:0000313" key="2">
    <source>
        <dbReference type="Proteomes" id="UP000324800"/>
    </source>
</evidence>
<dbReference type="GO" id="GO:0000272">
    <property type="term" value="P:polysaccharide catabolic process"/>
    <property type="evidence" value="ECO:0007669"/>
    <property type="project" value="UniProtKB-KW"/>
</dbReference>
<dbReference type="OrthoDB" id="1660156at2759"/>
<dbReference type="Gene3D" id="3.20.20.80">
    <property type="entry name" value="Glycosidases"/>
    <property type="match status" value="1"/>
</dbReference>
<dbReference type="Proteomes" id="UP000324800">
    <property type="component" value="Unassembled WGS sequence"/>
</dbReference>
<comment type="caution">
    <text evidence="1">The sequence shown here is derived from an EMBL/GenBank/DDBJ whole genome shotgun (WGS) entry which is preliminary data.</text>
</comment>
<organism evidence="1 2">
    <name type="scientific">Streblomastix strix</name>
    <dbReference type="NCBI Taxonomy" id="222440"/>
    <lineage>
        <taxon>Eukaryota</taxon>
        <taxon>Metamonada</taxon>
        <taxon>Preaxostyla</taxon>
        <taxon>Oxymonadida</taxon>
        <taxon>Streblomastigidae</taxon>
        <taxon>Streblomastix</taxon>
    </lineage>
</organism>
<gene>
    <name evidence="1" type="ORF">EZS28_052897</name>
</gene>
<evidence type="ECO:0000313" key="1">
    <source>
        <dbReference type="EMBL" id="KAA6336179.1"/>
    </source>
</evidence>
<dbReference type="SUPFAM" id="SSF51445">
    <property type="entry name" value="(Trans)glycosidases"/>
    <property type="match status" value="1"/>
</dbReference>